<organism evidence="1 2">
    <name type="scientific">Roseinatronobacter domitianus</name>
    <dbReference type="NCBI Taxonomy" id="2940293"/>
    <lineage>
        <taxon>Bacteria</taxon>
        <taxon>Pseudomonadati</taxon>
        <taxon>Pseudomonadota</taxon>
        <taxon>Alphaproteobacteria</taxon>
        <taxon>Rhodobacterales</taxon>
        <taxon>Paracoccaceae</taxon>
        <taxon>Roseinatronobacter</taxon>
    </lineage>
</organism>
<sequence length="311" mass="34370">MGSSPSAPASLERTGASRLTLSIHIGAHKTATSHLQHGFSKARGILRKKSVAYFGPELLRGKLRLPSLAGKAANPPADLLAAFERNRMCRLVLSEENILGTTRADLVARGARFYPEAAPRLSRLLQALGCEDATLYLSIRAPLSFLTSAHGQQQNAGRFDPIESYLSQVQPDRLRWSELVQRLAYVPGVTRVVVWRYEDYPDIVPLVLDTMLGRGRRFDLPARKRLVGTSVRALEHARAALAYDPARNVTEVIREARGLYPKSDEFPGPAPFEAARLQDDMARYEADCKELDAMPKVTLLRLSEADATPDT</sequence>
<dbReference type="Proteomes" id="UP001202550">
    <property type="component" value="Unassembled WGS sequence"/>
</dbReference>
<comment type="caution">
    <text evidence="1">The sequence shown here is derived from an EMBL/GenBank/DDBJ whole genome shotgun (WGS) entry which is preliminary data.</text>
</comment>
<evidence type="ECO:0000313" key="2">
    <source>
        <dbReference type="Proteomes" id="UP001202550"/>
    </source>
</evidence>
<evidence type="ECO:0008006" key="3">
    <source>
        <dbReference type="Google" id="ProtNLM"/>
    </source>
</evidence>
<gene>
    <name evidence="1" type="ORF">M3N55_06450</name>
</gene>
<dbReference type="EMBL" id="JALZWP010000004">
    <property type="protein sequence ID" value="MCL1628367.1"/>
    <property type="molecule type" value="Genomic_DNA"/>
</dbReference>
<name>A0ABT0M0H3_9RHOB</name>
<protein>
    <recommendedName>
        <fullName evidence="3">Sulfotransferase family protein</fullName>
    </recommendedName>
</protein>
<keyword evidence="2" id="KW-1185">Reference proteome</keyword>
<reference evidence="1 2" key="1">
    <citation type="submission" date="2022-05" db="EMBL/GenBank/DDBJ databases">
        <title>Seasonal and diel survey of microbial diversity of the Tyrrhenian coast.</title>
        <authorList>
            <person name="Gattoni G."/>
            <person name="Corral P."/>
        </authorList>
    </citation>
    <scope>NUCLEOTIDE SEQUENCE [LARGE SCALE GENOMIC DNA]</scope>
    <source>
        <strain evidence="1 2">V10</strain>
    </source>
</reference>
<dbReference type="RefSeq" id="WP_249057563.1">
    <property type="nucleotide sequence ID" value="NZ_JALZWP010000004.1"/>
</dbReference>
<accession>A0ABT0M0H3</accession>
<proteinExistence type="predicted"/>
<evidence type="ECO:0000313" key="1">
    <source>
        <dbReference type="EMBL" id="MCL1628367.1"/>
    </source>
</evidence>